<keyword evidence="12" id="KW-0813">Transport</keyword>
<dbReference type="EMBL" id="JAGSXJ010000010">
    <property type="protein sequence ID" value="KAH6687706.1"/>
    <property type="molecule type" value="Genomic_DNA"/>
</dbReference>
<reference evidence="13" key="1">
    <citation type="journal article" date="2021" name="Nat. Commun.">
        <title>Genetic determinants of endophytism in the Arabidopsis root mycobiome.</title>
        <authorList>
            <person name="Mesny F."/>
            <person name="Miyauchi S."/>
            <person name="Thiergart T."/>
            <person name="Pickel B."/>
            <person name="Atanasova L."/>
            <person name="Karlsson M."/>
            <person name="Huettel B."/>
            <person name="Barry K.W."/>
            <person name="Haridas S."/>
            <person name="Chen C."/>
            <person name="Bauer D."/>
            <person name="Andreopoulos W."/>
            <person name="Pangilinan J."/>
            <person name="LaButti K."/>
            <person name="Riley R."/>
            <person name="Lipzen A."/>
            <person name="Clum A."/>
            <person name="Drula E."/>
            <person name="Henrissat B."/>
            <person name="Kohler A."/>
            <person name="Grigoriev I.V."/>
            <person name="Martin F.M."/>
            <person name="Hacquard S."/>
        </authorList>
    </citation>
    <scope>NUCLEOTIDE SEQUENCE</scope>
    <source>
        <strain evidence="13">MPI-SDFR-AT-0117</strain>
    </source>
</reference>
<keyword evidence="6" id="KW-0809">Transit peptide</keyword>
<evidence type="ECO:0000256" key="9">
    <source>
        <dbReference type="ARBA" id="ARBA00023136"/>
    </source>
</evidence>
<dbReference type="PANTHER" id="PTHR13032">
    <property type="entry name" value="MITOCHONDRIAL IMPORT INNER MEMBRANE TRANSLOCASE SUBUNIT TIM21"/>
    <property type="match status" value="1"/>
</dbReference>
<dbReference type="Gene3D" id="3.10.450.320">
    <property type="entry name" value="Mitochondrial import inner membrane translocase subunit Tim21"/>
    <property type="match status" value="1"/>
</dbReference>
<comment type="subunit">
    <text evidence="11">Component of the TIM23 complex, at least composed of TIM23, TIM17, TIM50 and TIM21.</text>
</comment>
<feature type="transmembrane region" description="Helical" evidence="12">
    <location>
        <begin position="78"/>
        <end position="98"/>
    </location>
</feature>
<evidence type="ECO:0000256" key="6">
    <source>
        <dbReference type="ARBA" id="ARBA00022946"/>
    </source>
</evidence>
<evidence type="ECO:0000256" key="8">
    <source>
        <dbReference type="ARBA" id="ARBA00023128"/>
    </source>
</evidence>
<keyword evidence="14" id="KW-1185">Reference proteome</keyword>
<evidence type="ECO:0000313" key="14">
    <source>
        <dbReference type="Proteomes" id="UP000770015"/>
    </source>
</evidence>
<keyword evidence="9 12" id="KW-0472">Membrane</keyword>
<evidence type="ECO:0000256" key="5">
    <source>
        <dbReference type="ARBA" id="ARBA00022792"/>
    </source>
</evidence>
<keyword evidence="8 12" id="KW-0496">Mitochondrion</keyword>
<dbReference type="GO" id="GO:0030150">
    <property type="term" value="P:protein import into mitochondrial matrix"/>
    <property type="evidence" value="ECO:0007669"/>
    <property type="project" value="UniProtKB-UniRule"/>
</dbReference>
<dbReference type="InterPro" id="IPR038552">
    <property type="entry name" value="Tim21_IMS_sf"/>
</dbReference>
<comment type="subcellular location">
    <subcellularLocation>
        <location evidence="1 12">Mitochondrion inner membrane</location>
        <topology evidence="1 12">Single-pass membrane protein</topology>
    </subcellularLocation>
</comment>
<evidence type="ECO:0000256" key="2">
    <source>
        <dbReference type="ARBA" id="ARBA00010867"/>
    </source>
</evidence>
<keyword evidence="4 12" id="KW-0812">Transmembrane</keyword>
<dbReference type="FunFam" id="3.10.450.320:FF:000002">
    <property type="entry name" value="Mitochondrial import inner membrane translocase subunit tim21"/>
    <property type="match status" value="1"/>
</dbReference>
<dbReference type="AlphaFoldDB" id="A0A9P9AC37"/>
<proteinExistence type="inferred from homology"/>
<dbReference type="GO" id="GO:0005744">
    <property type="term" value="C:TIM23 mitochondrial import inner membrane translocase complex"/>
    <property type="evidence" value="ECO:0007669"/>
    <property type="project" value="UniProtKB-UniRule"/>
</dbReference>
<evidence type="ECO:0000256" key="4">
    <source>
        <dbReference type="ARBA" id="ARBA00022692"/>
    </source>
</evidence>
<gene>
    <name evidence="13" type="ORF">F5X68DRAFT_6127</name>
</gene>
<keyword evidence="12" id="KW-0653">Protein transport</keyword>
<dbReference type="Proteomes" id="UP000770015">
    <property type="component" value="Unassembled WGS sequence"/>
</dbReference>
<evidence type="ECO:0000256" key="11">
    <source>
        <dbReference type="ARBA" id="ARBA00063758"/>
    </source>
</evidence>
<name>A0A9P9AC37_9PEZI</name>
<dbReference type="Pfam" id="PF08294">
    <property type="entry name" value="TIM21"/>
    <property type="match status" value="1"/>
</dbReference>
<comment type="similarity">
    <text evidence="2 12">Belongs to the TIM21 family.</text>
</comment>
<keyword evidence="7 12" id="KW-1133">Transmembrane helix</keyword>
<sequence>MKISTSTLAIRAPTGLNPSAPQLRTFLLHRHYATQTSLGTTPQGPKRKKVTAFNDDGHVPWSELSAGEKASRATQQSFNFSLIIGGIVLTSGVAYYLWTDVFSPDSKTVHFNRTVDRIKADDRCLELLGDAKHISAHGDETFNKWRRSRPIASTTTTDAMGNEHFQMYFYVEGPRNRGQVTLHLIKPKGHGDFEYKYMYLDVRGHPRIYLENADTDPNNPNRSKMKFLGINWG</sequence>
<evidence type="ECO:0000256" key="1">
    <source>
        <dbReference type="ARBA" id="ARBA00004434"/>
    </source>
</evidence>
<accession>A0A9P9AC37</accession>
<dbReference type="InterPro" id="IPR013261">
    <property type="entry name" value="Tim21"/>
</dbReference>
<comment type="function">
    <text evidence="10">Essential component of the TIM23 complex, a complex that mediates the translocation of transit peptide-containing proteins across the mitochondrial inner membrane. Required to keep the TOM and the TIM23 complexes in close contact. At some point, it is released from the TOM23 complex to allow protein translocation into the mitochondrial matrix.</text>
</comment>
<comment type="caution">
    <text evidence="13">The sequence shown here is derived from an EMBL/GenBank/DDBJ whole genome shotgun (WGS) entry which is preliminary data.</text>
</comment>
<protein>
    <recommendedName>
        <fullName evidence="3 12">Mitochondrial import inner membrane translocase subunit Tim21</fullName>
    </recommendedName>
</protein>
<evidence type="ECO:0000256" key="12">
    <source>
        <dbReference type="RuleBase" id="RU367142"/>
    </source>
</evidence>
<dbReference type="OrthoDB" id="436405at2759"/>
<evidence type="ECO:0000256" key="7">
    <source>
        <dbReference type="ARBA" id="ARBA00022989"/>
    </source>
</evidence>
<dbReference type="PANTHER" id="PTHR13032:SF6">
    <property type="entry name" value="MITOCHONDRIAL IMPORT INNER MEMBRANE TRANSLOCASE SUBUNIT TIM21"/>
    <property type="match status" value="1"/>
</dbReference>
<organism evidence="13 14">
    <name type="scientific">Plectosphaerella plurivora</name>
    <dbReference type="NCBI Taxonomy" id="936078"/>
    <lineage>
        <taxon>Eukaryota</taxon>
        <taxon>Fungi</taxon>
        <taxon>Dikarya</taxon>
        <taxon>Ascomycota</taxon>
        <taxon>Pezizomycotina</taxon>
        <taxon>Sordariomycetes</taxon>
        <taxon>Hypocreomycetidae</taxon>
        <taxon>Glomerellales</taxon>
        <taxon>Plectosphaerellaceae</taxon>
        <taxon>Plectosphaerella</taxon>
    </lineage>
</organism>
<keyword evidence="5 12" id="KW-0999">Mitochondrion inner membrane</keyword>
<evidence type="ECO:0000256" key="10">
    <source>
        <dbReference type="ARBA" id="ARBA00060204"/>
    </source>
</evidence>
<evidence type="ECO:0000256" key="3">
    <source>
        <dbReference type="ARBA" id="ARBA00020726"/>
    </source>
</evidence>
<evidence type="ECO:0000313" key="13">
    <source>
        <dbReference type="EMBL" id="KAH6687706.1"/>
    </source>
</evidence>
<keyword evidence="12" id="KW-0811">Translocation</keyword>